<keyword evidence="11" id="KW-1133">Transmembrane helix</keyword>
<dbReference type="AlphaFoldDB" id="A0A0D3IDW4"/>
<dbReference type="InterPro" id="IPR018490">
    <property type="entry name" value="cNMP-bd_dom_sf"/>
</dbReference>
<organism evidence="15 16">
    <name type="scientific">Emiliania huxleyi (strain CCMP1516)</name>
    <dbReference type="NCBI Taxonomy" id="280463"/>
    <lineage>
        <taxon>Eukaryota</taxon>
        <taxon>Haptista</taxon>
        <taxon>Haptophyta</taxon>
        <taxon>Prymnesiophyceae</taxon>
        <taxon>Isochrysidales</taxon>
        <taxon>Noelaerhabdaceae</taxon>
        <taxon>Emiliania</taxon>
    </lineage>
</organism>
<evidence type="ECO:0000256" key="11">
    <source>
        <dbReference type="ARBA" id="ARBA00022989"/>
    </source>
</evidence>
<evidence type="ECO:0000256" key="7">
    <source>
        <dbReference type="ARBA" id="ARBA00022475"/>
    </source>
</evidence>
<dbReference type="GO" id="GO:0030552">
    <property type="term" value="F:cAMP binding"/>
    <property type="evidence" value="ECO:0007669"/>
    <property type="project" value="TreeGrafter"/>
</dbReference>
<keyword evidence="13" id="KW-0325">Glycoprotein</keyword>
<dbReference type="Pfam" id="PF04831">
    <property type="entry name" value="POPDC1-3"/>
    <property type="match status" value="1"/>
</dbReference>
<proteinExistence type="inferred from homology"/>
<dbReference type="eggNOG" id="ENOG502S6BX">
    <property type="taxonomic scope" value="Eukaryota"/>
</dbReference>
<accession>A0A0D3IDW4</accession>
<keyword evidence="7" id="KW-1003">Cell membrane</keyword>
<evidence type="ECO:0000256" key="12">
    <source>
        <dbReference type="ARBA" id="ARBA00023136"/>
    </source>
</evidence>
<dbReference type="GO" id="GO:0005923">
    <property type="term" value="C:bicellular tight junction"/>
    <property type="evidence" value="ECO:0007669"/>
    <property type="project" value="UniProtKB-SubCell"/>
</dbReference>
<dbReference type="InterPro" id="IPR055272">
    <property type="entry name" value="POPDC1-3_dom"/>
</dbReference>
<evidence type="ECO:0000259" key="14">
    <source>
        <dbReference type="PROSITE" id="PS50042"/>
    </source>
</evidence>
<keyword evidence="8" id="KW-0812">Transmembrane</keyword>
<reference evidence="15" key="2">
    <citation type="submission" date="2024-10" db="UniProtKB">
        <authorList>
            <consortium name="EnsemblProtists"/>
        </authorList>
    </citation>
    <scope>IDENTIFICATION</scope>
</reference>
<evidence type="ECO:0000256" key="10">
    <source>
        <dbReference type="ARBA" id="ARBA00022949"/>
    </source>
</evidence>
<dbReference type="Pfam" id="PF00027">
    <property type="entry name" value="cNMP_binding"/>
    <property type="match status" value="1"/>
</dbReference>
<reference evidence="16" key="1">
    <citation type="journal article" date="2013" name="Nature">
        <title>Pan genome of the phytoplankton Emiliania underpins its global distribution.</title>
        <authorList>
            <person name="Read B.A."/>
            <person name="Kegel J."/>
            <person name="Klute M.J."/>
            <person name="Kuo A."/>
            <person name="Lefebvre S.C."/>
            <person name="Maumus F."/>
            <person name="Mayer C."/>
            <person name="Miller J."/>
            <person name="Monier A."/>
            <person name="Salamov A."/>
            <person name="Young J."/>
            <person name="Aguilar M."/>
            <person name="Claverie J.M."/>
            <person name="Frickenhaus S."/>
            <person name="Gonzalez K."/>
            <person name="Herman E.K."/>
            <person name="Lin Y.C."/>
            <person name="Napier J."/>
            <person name="Ogata H."/>
            <person name="Sarno A.F."/>
            <person name="Shmutz J."/>
            <person name="Schroeder D."/>
            <person name="de Vargas C."/>
            <person name="Verret F."/>
            <person name="von Dassow P."/>
            <person name="Valentin K."/>
            <person name="Van de Peer Y."/>
            <person name="Wheeler G."/>
            <person name="Dacks J.B."/>
            <person name="Delwiche C.F."/>
            <person name="Dyhrman S.T."/>
            <person name="Glockner G."/>
            <person name="John U."/>
            <person name="Richards T."/>
            <person name="Worden A.Z."/>
            <person name="Zhang X."/>
            <person name="Grigoriev I.V."/>
            <person name="Allen A.E."/>
            <person name="Bidle K."/>
            <person name="Borodovsky M."/>
            <person name="Bowler C."/>
            <person name="Brownlee C."/>
            <person name="Cock J.M."/>
            <person name="Elias M."/>
            <person name="Gladyshev V.N."/>
            <person name="Groth M."/>
            <person name="Guda C."/>
            <person name="Hadaegh A."/>
            <person name="Iglesias-Rodriguez M.D."/>
            <person name="Jenkins J."/>
            <person name="Jones B.M."/>
            <person name="Lawson T."/>
            <person name="Leese F."/>
            <person name="Lindquist E."/>
            <person name="Lobanov A."/>
            <person name="Lomsadze A."/>
            <person name="Malik S.B."/>
            <person name="Marsh M.E."/>
            <person name="Mackinder L."/>
            <person name="Mock T."/>
            <person name="Mueller-Roeber B."/>
            <person name="Pagarete A."/>
            <person name="Parker M."/>
            <person name="Probert I."/>
            <person name="Quesneville H."/>
            <person name="Raines C."/>
            <person name="Rensing S.A."/>
            <person name="Riano-Pachon D.M."/>
            <person name="Richier S."/>
            <person name="Rokitta S."/>
            <person name="Shiraiwa Y."/>
            <person name="Soanes D.M."/>
            <person name="van der Giezen M."/>
            <person name="Wahlund T.M."/>
            <person name="Williams B."/>
            <person name="Wilson W."/>
            <person name="Wolfe G."/>
            <person name="Wurch L.L."/>
        </authorList>
    </citation>
    <scope>NUCLEOTIDE SEQUENCE</scope>
</reference>
<comment type="similarity">
    <text evidence="4">Belongs to the popeye family.</text>
</comment>
<evidence type="ECO:0000256" key="1">
    <source>
        <dbReference type="ARBA" id="ARBA00004124"/>
    </source>
</evidence>
<evidence type="ECO:0000256" key="4">
    <source>
        <dbReference type="ARBA" id="ARBA00007146"/>
    </source>
</evidence>
<dbReference type="KEGG" id="ehx:EMIHUDRAFT_197883"/>
<comment type="subcellular location">
    <subcellularLocation>
        <location evidence="3">Cell junction</location>
        <location evidence="3">Tight junction</location>
    </subcellularLocation>
    <subcellularLocation>
        <location evidence="1">Lateral cell membrane</location>
    </subcellularLocation>
    <subcellularLocation>
        <location evidence="2">Membrane</location>
        <topology evidence="2">Multi-pass membrane protein</topology>
    </subcellularLocation>
</comment>
<dbReference type="PANTHER" id="PTHR12101:SF17">
    <property type="entry name" value="BLOOD VESSEL EPICARDIAL SUBSTANCE"/>
    <property type="match status" value="1"/>
</dbReference>
<evidence type="ECO:0000313" key="15">
    <source>
        <dbReference type="EnsemblProtists" id="EOD09449"/>
    </source>
</evidence>
<dbReference type="GeneID" id="17255560"/>
<evidence type="ECO:0000256" key="5">
    <source>
        <dbReference type="ARBA" id="ARBA00022427"/>
    </source>
</evidence>
<keyword evidence="5" id="KW-0796">Tight junction</keyword>
<keyword evidence="12" id="KW-0472">Membrane</keyword>
<dbReference type="Gene3D" id="2.60.120.10">
    <property type="entry name" value="Jelly Rolls"/>
    <property type="match status" value="1"/>
</dbReference>
<dbReference type="GO" id="GO:0007155">
    <property type="term" value="P:cell adhesion"/>
    <property type="evidence" value="ECO:0007669"/>
    <property type="project" value="UniProtKB-KW"/>
</dbReference>
<dbReference type="PANTHER" id="PTHR12101">
    <property type="entry name" value="POPEYE DOMAIN CONTAINING PROTEIN"/>
    <property type="match status" value="1"/>
</dbReference>
<dbReference type="SUPFAM" id="SSF51206">
    <property type="entry name" value="cAMP-binding domain-like"/>
    <property type="match status" value="1"/>
</dbReference>
<feature type="domain" description="Cyclic nucleotide-binding" evidence="14">
    <location>
        <begin position="128"/>
        <end position="211"/>
    </location>
</feature>
<dbReference type="RefSeq" id="XP_005761878.1">
    <property type="nucleotide sequence ID" value="XM_005761821.1"/>
</dbReference>
<keyword evidence="10" id="KW-0965">Cell junction</keyword>
<evidence type="ECO:0000256" key="2">
    <source>
        <dbReference type="ARBA" id="ARBA00004141"/>
    </source>
</evidence>
<dbReference type="InterPro" id="IPR006916">
    <property type="entry name" value="POPDC1-3"/>
</dbReference>
<dbReference type="InterPro" id="IPR000595">
    <property type="entry name" value="cNMP-bd_dom"/>
</dbReference>
<evidence type="ECO:0000256" key="13">
    <source>
        <dbReference type="ARBA" id="ARBA00023180"/>
    </source>
</evidence>
<dbReference type="CDD" id="cd00038">
    <property type="entry name" value="CAP_ED"/>
    <property type="match status" value="1"/>
</dbReference>
<evidence type="ECO:0000256" key="6">
    <source>
        <dbReference type="ARBA" id="ARBA00022473"/>
    </source>
</evidence>
<dbReference type="PROSITE" id="PS50042">
    <property type="entry name" value="CNMP_BINDING_3"/>
    <property type="match status" value="1"/>
</dbReference>
<dbReference type="EnsemblProtists" id="EOD09449">
    <property type="protein sequence ID" value="EOD09449"/>
    <property type="gene ID" value="EMIHUDRAFT_197883"/>
</dbReference>
<dbReference type="Proteomes" id="UP000013827">
    <property type="component" value="Unassembled WGS sequence"/>
</dbReference>
<evidence type="ECO:0000313" key="16">
    <source>
        <dbReference type="Proteomes" id="UP000013827"/>
    </source>
</evidence>
<protein>
    <recommendedName>
        <fullName evidence="14">Cyclic nucleotide-binding domain-containing protein</fullName>
    </recommendedName>
</protein>
<name>A0A0D3IDW4_EMIH1</name>
<dbReference type="PaxDb" id="2903-EOD09449"/>
<dbReference type="InterPro" id="IPR014710">
    <property type="entry name" value="RmlC-like_jellyroll"/>
</dbReference>
<evidence type="ECO:0000256" key="9">
    <source>
        <dbReference type="ARBA" id="ARBA00022889"/>
    </source>
</evidence>
<dbReference type="GO" id="GO:0016328">
    <property type="term" value="C:lateral plasma membrane"/>
    <property type="evidence" value="ECO:0007669"/>
    <property type="project" value="UniProtKB-SubCell"/>
</dbReference>
<keyword evidence="16" id="KW-1185">Reference proteome</keyword>
<evidence type="ECO:0000256" key="8">
    <source>
        <dbReference type="ARBA" id="ARBA00022692"/>
    </source>
</evidence>
<evidence type="ECO:0000256" key="3">
    <source>
        <dbReference type="ARBA" id="ARBA00004435"/>
    </source>
</evidence>
<sequence length="397" mass="43712">MRRRRRIPLLGRLSPSEICGHAAFVLSGSAFLEPEILQLRVLSVFAGSATLLFTYFHPIGSPLWLPFRWNIVFVLINSAYITKILAERRRAEQLPQQALDVWRDVFQPHGMCKVEFDGLLHAGTWTTLRKGAVLQEEGKPSNSLFLIVSGGATVSRGGEFTHSLGEQQFVGEMGLSSGIHLASPVLGVAHVETSEQTTVLVWSRRVLSELMDSSDALASGIRGAITADVVRKTRRLELEASSSTNTESVQRHGEQMEELWNARYASIIGALTSEGSISEEQREQVRSYRNLHQITGEAHVRALALQGWSASEFEAGERGESAKPGAGGVKGITMALNQRVEALRTAHVGTWGSDEPPLVIWDERRQKVAAGRLNVYFGTDALEETHSAVCGRIQRYS</sequence>
<dbReference type="OMA" id="MIHHIDD"/>
<dbReference type="HOGENOM" id="CLU_695292_0_0_1"/>
<keyword evidence="9" id="KW-0130">Cell adhesion</keyword>
<keyword evidence="6" id="KW-0217">Developmental protein</keyword>